<keyword evidence="3" id="KW-1185">Reference proteome</keyword>
<gene>
    <name evidence="2" type="ORF">HZH66_003812</name>
</gene>
<dbReference type="AlphaFoldDB" id="A0A834KFN0"/>
<dbReference type="EMBL" id="JACSEA010000003">
    <property type="protein sequence ID" value="KAF7404906.1"/>
    <property type="molecule type" value="Genomic_DNA"/>
</dbReference>
<feature type="compositionally biased region" description="Low complexity" evidence="1">
    <location>
        <begin position="36"/>
        <end position="48"/>
    </location>
</feature>
<evidence type="ECO:0000313" key="2">
    <source>
        <dbReference type="EMBL" id="KAF7404906.1"/>
    </source>
</evidence>
<feature type="compositionally biased region" description="Acidic residues" evidence="1">
    <location>
        <begin position="49"/>
        <end position="61"/>
    </location>
</feature>
<accession>A0A834KFN0</accession>
<feature type="compositionally biased region" description="Basic and acidic residues" evidence="1">
    <location>
        <begin position="62"/>
        <end position="72"/>
    </location>
</feature>
<name>A0A834KFN0_VESVU</name>
<comment type="caution">
    <text evidence="2">The sequence shown here is derived from an EMBL/GenBank/DDBJ whole genome shotgun (WGS) entry which is preliminary data.</text>
</comment>
<dbReference type="Proteomes" id="UP000614350">
    <property type="component" value="Unassembled WGS sequence"/>
</dbReference>
<evidence type="ECO:0000256" key="1">
    <source>
        <dbReference type="SAM" id="MobiDB-lite"/>
    </source>
</evidence>
<evidence type="ECO:0000313" key="3">
    <source>
        <dbReference type="Proteomes" id="UP000614350"/>
    </source>
</evidence>
<reference evidence="2" key="1">
    <citation type="journal article" date="2020" name="G3 (Bethesda)">
        <title>High-Quality Assemblies for Three Invasive Social Wasps from the &lt;i&gt;Vespula&lt;/i&gt; Genus.</title>
        <authorList>
            <person name="Harrop T.W.R."/>
            <person name="Guhlin J."/>
            <person name="McLaughlin G.M."/>
            <person name="Permina E."/>
            <person name="Stockwell P."/>
            <person name="Gilligan J."/>
            <person name="Le Lec M.F."/>
            <person name="Gruber M.A.M."/>
            <person name="Quinn O."/>
            <person name="Lovegrove M."/>
            <person name="Duncan E.J."/>
            <person name="Remnant E.J."/>
            <person name="Van Eeckhoven J."/>
            <person name="Graham B."/>
            <person name="Knapp R.A."/>
            <person name="Langford K.W."/>
            <person name="Kronenberg Z."/>
            <person name="Press M.O."/>
            <person name="Eacker S.M."/>
            <person name="Wilson-Rankin E.E."/>
            <person name="Purcell J."/>
            <person name="Lester P.J."/>
            <person name="Dearden P.K."/>
        </authorList>
    </citation>
    <scope>NUCLEOTIDE SEQUENCE</scope>
    <source>
        <strain evidence="2">Marl-1</strain>
    </source>
</reference>
<protein>
    <submittedName>
        <fullName evidence="2">Uncharacterized protein</fullName>
    </submittedName>
</protein>
<feature type="region of interest" description="Disordered" evidence="1">
    <location>
        <begin position="32"/>
        <end position="75"/>
    </location>
</feature>
<proteinExistence type="predicted"/>
<sequence length="99" mass="11130">MIARYTKSLRRIGIYPPLGVNTIESTFGRSLGFVINDDNNNNNNNNNNNEDDDEDDDEDKDDHEQADVECSKRSGSCGKVVGKVWRNTYGAHKPLRTLA</sequence>
<organism evidence="2 3">
    <name type="scientific">Vespula vulgaris</name>
    <name type="common">Yellow jacket</name>
    <name type="synonym">Wasp</name>
    <dbReference type="NCBI Taxonomy" id="7454"/>
    <lineage>
        <taxon>Eukaryota</taxon>
        <taxon>Metazoa</taxon>
        <taxon>Ecdysozoa</taxon>
        <taxon>Arthropoda</taxon>
        <taxon>Hexapoda</taxon>
        <taxon>Insecta</taxon>
        <taxon>Pterygota</taxon>
        <taxon>Neoptera</taxon>
        <taxon>Endopterygota</taxon>
        <taxon>Hymenoptera</taxon>
        <taxon>Apocrita</taxon>
        <taxon>Aculeata</taxon>
        <taxon>Vespoidea</taxon>
        <taxon>Vespidae</taxon>
        <taxon>Vespinae</taxon>
        <taxon>Vespula</taxon>
    </lineage>
</organism>